<dbReference type="InterPro" id="IPR050256">
    <property type="entry name" value="Glycosyltransferase_2"/>
</dbReference>
<keyword evidence="7 9" id="KW-0472">Membrane</keyword>
<proteinExistence type="inferred from homology"/>
<dbReference type="EMBL" id="NMWU01000005">
    <property type="protein sequence ID" value="PLS31863.1"/>
    <property type="molecule type" value="Genomic_DNA"/>
</dbReference>
<dbReference type="Pfam" id="PF00535">
    <property type="entry name" value="Glycos_transf_2"/>
    <property type="match status" value="1"/>
</dbReference>
<comment type="subcellular location">
    <subcellularLocation>
        <location evidence="1">Cell membrane</location>
        <topology evidence="1">Multi-pass membrane protein</topology>
    </subcellularLocation>
</comment>
<dbReference type="InterPro" id="IPR001173">
    <property type="entry name" value="Glyco_trans_2-like"/>
</dbReference>
<evidence type="ECO:0000256" key="1">
    <source>
        <dbReference type="ARBA" id="ARBA00004651"/>
    </source>
</evidence>
<evidence type="ECO:0000256" key="8">
    <source>
        <dbReference type="ARBA" id="ARBA00038152"/>
    </source>
</evidence>
<evidence type="ECO:0000256" key="6">
    <source>
        <dbReference type="ARBA" id="ARBA00022989"/>
    </source>
</evidence>
<sequence length="334" mass="37894">MSGSSSGQRQSITVLVPCYNEQEALPRLFDRMDTLIQGSFDIRYTLMFVDDGSRDNTRQLIRDFASTHRYVEYLFLSRNFGKEKAMFAGIDNVDTDGLVIIDADLQDPPELIPQMAELWRNGYDDVYARRRSRAGESWLKRATSRWYYALLQKVSGIEIQKDTGDFRLLDRKCVDALKRITESERNSKALFSWIGFRKIEFLYDRDPRVAGTTKWNYLKLVHLAVDGITSFTTAPLKMATMVGALVSLVAVFYAIEIFVKTVTTGIDVPGYASMMVVILLLGGVQLLSLGIIGEYLGRIFMQTKNRPNYLVQERHGRIDSMGNIDSKDNNGAGK</sequence>
<feature type="transmembrane region" description="Helical" evidence="9">
    <location>
        <begin position="271"/>
        <end position="296"/>
    </location>
</feature>
<evidence type="ECO:0000313" key="12">
    <source>
        <dbReference type="Proteomes" id="UP000235050"/>
    </source>
</evidence>
<evidence type="ECO:0000256" key="2">
    <source>
        <dbReference type="ARBA" id="ARBA00022475"/>
    </source>
</evidence>
<name>A0A2N5JCB9_9BIFI</name>
<keyword evidence="12" id="KW-1185">Reference proteome</keyword>
<dbReference type="Gene3D" id="3.90.550.10">
    <property type="entry name" value="Spore Coat Polysaccharide Biosynthesis Protein SpsA, Chain A"/>
    <property type="match status" value="1"/>
</dbReference>
<feature type="domain" description="Glycosyltransferase 2-like" evidence="10">
    <location>
        <begin position="13"/>
        <end position="174"/>
    </location>
</feature>
<feature type="transmembrane region" description="Helical" evidence="9">
    <location>
        <begin position="238"/>
        <end position="259"/>
    </location>
</feature>
<dbReference type="RefSeq" id="WP_101615058.1">
    <property type="nucleotide sequence ID" value="NZ_NMWU01000005.1"/>
</dbReference>
<keyword evidence="11" id="KW-0378">Hydrolase</keyword>
<dbReference type="GO" id="GO:0005886">
    <property type="term" value="C:plasma membrane"/>
    <property type="evidence" value="ECO:0007669"/>
    <property type="project" value="UniProtKB-SubCell"/>
</dbReference>
<dbReference type="GO" id="GO:0016787">
    <property type="term" value="F:hydrolase activity"/>
    <property type="evidence" value="ECO:0007669"/>
    <property type="project" value="UniProtKB-KW"/>
</dbReference>
<comment type="caution">
    <text evidence="11">The sequence shown here is derived from an EMBL/GenBank/DDBJ whole genome shotgun (WGS) entry which is preliminary data.</text>
</comment>
<evidence type="ECO:0000256" key="3">
    <source>
        <dbReference type="ARBA" id="ARBA00022676"/>
    </source>
</evidence>
<keyword evidence="5 9" id="KW-0812">Transmembrane</keyword>
<keyword evidence="3" id="KW-0328">Glycosyltransferase</keyword>
<dbReference type="PANTHER" id="PTHR48090">
    <property type="entry name" value="UNDECAPRENYL-PHOSPHATE 4-DEOXY-4-FORMAMIDO-L-ARABINOSE TRANSFERASE-RELATED"/>
    <property type="match status" value="1"/>
</dbReference>
<accession>A0A2N5JCB9</accession>
<evidence type="ECO:0000256" key="7">
    <source>
        <dbReference type="ARBA" id="ARBA00023136"/>
    </source>
</evidence>
<evidence type="ECO:0000256" key="4">
    <source>
        <dbReference type="ARBA" id="ARBA00022679"/>
    </source>
</evidence>
<dbReference type="Proteomes" id="UP000235050">
    <property type="component" value="Unassembled WGS sequence"/>
</dbReference>
<evidence type="ECO:0000256" key="5">
    <source>
        <dbReference type="ARBA" id="ARBA00022692"/>
    </source>
</evidence>
<keyword evidence="2" id="KW-1003">Cell membrane</keyword>
<protein>
    <submittedName>
        <fullName evidence="11">Glycosyl hydrolase</fullName>
    </submittedName>
</protein>
<dbReference type="PANTHER" id="PTHR48090:SF8">
    <property type="entry name" value="GLYCOSYLTRANSFERASE CSBB-RELATED"/>
    <property type="match status" value="1"/>
</dbReference>
<keyword evidence="4" id="KW-0808">Transferase</keyword>
<dbReference type="CDD" id="cd04187">
    <property type="entry name" value="DPM1_like_bac"/>
    <property type="match status" value="1"/>
</dbReference>
<dbReference type="FunFam" id="3.90.550.10:FF:000079">
    <property type="entry name" value="Probable glycosyl transferase"/>
    <property type="match status" value="1"/>
</dbReference>
<keyword evidence="6 9" id="KW-1133">Transmembrane helix</keyword>
<reference evidence="11 12" key="1">
    <citation type="submission" date="2017-07" db="EMBL/GenBank/DDBJ databases">
        <title>Bifidobacterium novel species.</title>
        <authorList>
            <person name="Lugli G.A."/>
            <person name="Milani C."/>
            <person name="Duranti S."/>
            <person name="Mangifesta M."/>
        </authorList>
    </citation>
    <scope>NUCLEOTIDE SEQUENCE [LARGE SCALE GENOMIC DNA]</scope>
    <source>
        <strain evidence="12">Uis1B</strain>
    </source>
</reference>
<dbReference type="AlphaFoldDB" id="A0A2N5JCB9"/>
<dbReference type="SUPFAM" id="SSF53448">
    <property type="entry name" value="Nucleotide-diphospho-sugar transferases"/>
    <property type="match status" value="1"/>
</dbReference>
<evidence type="ECO:0000259" key="10">
    <source>
        <dbReference type="Pfam" id="PF00535"/>
    </source>
</evidence>
<dbReference type="GO" id="GO:0016757">
    <property type="term" value="F:glycosyltransferase activity"/>
    <property type="evidence" value="ECO:0007669"/>
    <property type="project" value="UniProtKB-KW"/>
</dbReference>
<dbReference type="InterPro" id="IPR029044">
    <property type="entry name" value="Nucleotide-diphossugar_trans"/>
</dbReference>
<organism evidence="11 12">
    <name type="scientific">Bifidobacterium margollesii</name>
    <dbReference type="NCBI Taxonomy" id="2020964"/>
    <lineage>
        <taxon>Bacteria</taxon>
        <taxon>Bacillati</taxon>
        <taxon>Actinomycetota</taxon>
        <taxon>Actinomycetes</taxon>
        <taxon>Bifidobacteriales</taxon>
        <taxon>Bifidobacteriaceae</taxon>
        <taxon>Bifidobacterium</taxon>
    </lineage>
</organism>
<comment type="similarity">
    <text evidence="8">Belongs to the glycosyltransferase 2 family. GtrB subfamily.</text>
</comment>
<evidence type="ECO:0000256" key="9">
    <source>
        <dbReference type="SAM" id="Phobius"/>
    </source>
</evidence>
<evidence type="ECO:0000313" key="11">
    <source>
        <dbReference type="EMBL" id="PLS31863.1"/>
    </source>
</evidence>
<gene>
    <name evidence="11" type="ORF">Uis1B_0402</name>
</gene>
<dbReference type="OrthoDB" id="9811884at2"/>